<sequence>MRWLMQFVGFRERLLADDLFLAKLAMECGVGFFTKVSAFSFLSTSLEILEHFGDFLAFLEKFIEKTAAEYERRRGNFFNELEVVFAHVIIVFIMSVFFLKDAVHADDDMINEVDADGNGTIDFSDFLNLMAKKMKDTDSKEELKEAFRKLTDEEVEEIVREADVDGDGQKNYEEFVKIMMAK</sequence>
<evidence type="ECO:0000256" key="3">
    <source>
        <dbReference type="SAM" id="Phobius"/>
    </source>
</evidence>
<dbReference type="PROSITE" id="PS50222">
    <property type="entry name" value="EF_HAND_2"/>
    <property type="match status" value="2"/>
</dbReference>
<proteinExistence type="predicted"/>
<dbReference type="PANTHER" id="PTHR31620:SF14">
    <property type="entry name" value="PROTEIN RETICULATA-RELATED 4, CHLOROPLASTIC"/>
    <property type="match status" value="1"/>
</dbReference>
<keyword evidence="3" id="KW-1133">Transmembrane helix</keyword>
<evidence type="ECO:0000256" key="1">
    <source>
        <dbReference type="ARBA" id="ARBA00022737"/>
    </source>
</evidence>
<keyword evidence="2" id="KW-0106">Calcium</keyword>
<dbReference type="GO" id="GO:0043226">
    <property type="term" value="C:organelle"/>
    <property type="evidence" value="ECO:0007669"/>
    <property type="project" value="UniProtKB-ARBA"/>
</dbReference>
<dbReference type="AlphaFoldDB" id="A0A3P6B0N1"/>
<dbReference type="InterPro" id="IPR011992">
    <property type="entry name" value="EF-hand-dom_pair"/>
</dbReference>
<dbReference type="PANTHER" id="PTHR31620">
    <property type="entry name" value="PROTEIN RETICULATA-RELATED 2, CHLOROPLASTIC-RELATED"/>
    <property type="match status" value="1"/>
</dbReference>
<accession>A0A3P6B0N1</accession>
<protein>
    <recommendedName>
        <fullName evidence="4">EF-hand domain-containing protein</fullName>
    </recommendedName>
</protein>
<gene>
    <name evidence="5" type="ORF">BOLC3T17255H</name>
</gene>
<reference evidence="5" key="1">
    <citation type="submission" date="2018-11" db="EMBL/GenBank/DDBJ databases">
        <authorList>
            <consortium name="Genoscope - CEA"/>
            <person name="William W."/>
        </authorList>
    </citation>
    <scope>NUCLEOTIDE SEQUENCE</scope>
</reference>
<feature type="domain" description="EF-hand" evidence="4">
    <location>
        <begin position="150"/>
        <end position="182"/>
    </location>
</feature>
<dbReference type="EMBL" id="LR031872">
    <property type="protein sequence ID" value="VDC93913.1"/>
    <property type="molecule type" value="Genomic_DNA"/>
</dbReference>
<keyword evidence="3" id="KW-0472">Membrane</keyword>
<feature type="transmembrane region" description="Helical" evidence="3">
    <location>
        <begin position="81"/>
        <end position="99"/>
    </location>
</feature>
<keyword evidence="3" id="KW-0812">Transmembrane</keyword>
<evidence type="ECO:0000313" key="5">
    <source>
        <dbReference type="EMBL" id="VDC93913.1"/>
    </source>
</evidence>
<evidence type="ECO:0000259" key="4">
    <source>
        <dbReference type="PROSITE" id="PS50222"/>
    </source>
</evidence>
<evidence type="ECO:0000256" key="2">
    <source>
        <dbReference type="ARBA" id="ARBA00022837"/>
    </source>
</evidence>
<name>A0A3P6B0N1_BRAOL</name>
<dbReference type="FunFam" id="1.10.238.10:FF:000178">
    <property type="entry name" value="Calmodulin-2 A"/>
    <property type="match status" value="1"/>
</dbReference>
<dbReference type="FunFam" id="1.10.238.10:FF:000003">
    <property type="entry name" value="Calmodulin A"/>
    <property type="match status" value="1"/>
</dbReference>
<dbReference type="CDD" id="cd00051">
    <property type="entry name" value="EFh"/>
    <property type="match status" value="1"/>
</dbReference>
<dbReference type="Gene3D" id="1.10.238.10">
    <property type="entry name" value="EF-hand"/>
    <property type="match status" value="2"/>
</dbReference>
<dbReference type="PROSITE" id="PS00018">
    <property type="entry name" value="EF_HAND_1"/>
    <property type="match status" value="1"/>
</dbReference>
<dbReference type="Pfam" id="PF13833">
    <property type="entry name" value="EF-hand_8"/>
    <property type="match status" value="1"/>
</dbReference>
<dbReference type="SMART" id="SM00054">
    <property type="entry name" value="EFh"/>
    <property type="match status" value="2"/>
</dbReference>
<dbReference type="InterPro" id="IPR018247">
    <property type="entry name" value="EF_Hand_1_Ca_BS"/>
</dbReference>
<feature type="domain" description="EF-hand" evidence="4">
    <location>
        <begin position="107"/>
        <end position="136"/>
    </location>
</feature>
<dbReference type="Pfam" id="PF00036">
    <property type="entry name" value="EF-hand_1"/>
    <property type="match status" value="1"/>
</dbReference>
<keyword evidence="1" id="KW-0677">Repeat</keyword>
<dbReference type="InterPro" id="IPR002048">
    <property type="entry name" value="EF_hand_dom"/>
</dbReference>
<organism evidence="5">
    <name type="scientific">Brassica oleracea</name>
    <name type="common">Wild cabbage</name>
    <dbReference type="NCBI Taxonomy" id="3712"/>
    <lineage>
        <taxon>Eukaryota</taxon>
        <taxon>Viridiplantae</taxon>
        <taxon>Streptophyta</taxon>
        <taxon>Embryophyta</taxon>
        <taxon>Tracheophyta</taxon>
        <taxon>Spermatophyta</taxon>
        <taxon>Magnoliopsida</taxon>
        <taxon>eudicotyledons</taxon>
        <taxon>Gunneridae</taxon>
        <taxon>Pentapetalae</taxon>
        <taxon>rosids</taxon>
        <taxon>malvids</taxon>
        <taxon>Brassicales</taxon>
        <taxon>Brassicaceae</taxon>
        <taxon>Brassiceae</taxon>
        <taxon>Brassica</taxon>
    </lineage>
</organism>
<dbReference type="GO" id="GO:0005509">
    <property type="term" value="F:calcium ion binding"/>
    <property type="evidence" value="ECO:0007669"/>
    <property type="project" value="InterPro"/>
</dbReference>
<dbReference type="SUPFAM" id="SSF47473">
    <property type="entry name" value="EF-hand"/>
    <property type="match status" value="1"/>
</dbReference>